<evidence type="ECO:0000256" key="8">
    <source>
        <dbReference type="SAM" id="Phobius"/>
    </source>
</evidence>
<dbReference type="OrthoDB" id="9797363at2"/>
<dbReference type="NCBIfam" id="TIGR02602">
    <property type="entry name" value="8TM_EpsH"/>
    <property type="match status" value="1"/>
</dbReference>
<feature type="transmembrane region" description="Helical" evidence="8">
    <location>
        <begin position="143"/>
        <end position="163"/>
    </location>
</feature>
<keyword evidence="6 8" id="KW-1133">Transmembrane helix</keyword>
<feature type="transmembrane region" description="Helical" evidence="8">
    <location>
        <begin position="259"/>
        <end position="278"/>
    </location>
</feature>
<keyword evidence="7 8" id="KW-0472">Membrane</keyword>
<dbReference type="InterPro" id="IPR013426">
    <property type="entry name" value="EpsH-like"/>
</dbReference>
<dbReference type="RefSeq" id="WP_008044615.1">
    <property type="nucleotide sequence ID" value="NZ_CH724151.1"/>
</dbReference>
<dbReference type="InterPro" id="IPR019127">
    <property type="entry name" value="Exosortase"/>
</dbReference>
<feature type="transmembrane region" description="Helical" evidence="8">
    <location>
        <begin position="183"/>
        <end position="209"/>
    </location>
</feature>
<evidence type="ECO:0000256" key="2">
    <source>
        <dbReference type="ARBA" id="ARBA00022475"/>
    </source>
</evidence>
<dbReference type="STRING" id="314283.MED297_19732"/>
<evidence type="ECO:0000313" key="9">
    <source>
        <dbReference type="EMBL" id="EAR11152.1"/>
    </source>
</evidence>
<keyword evidence="4 8" id="KW-0812">Transmembrane</keyword>
<comment type="subcellular location">
    <subcellularLocation>
        <location evidence="1">Cell membrane</location>
        <topology evidence="1">Multi-pass membrane protein</topology>
    </subcellularLocation>
</comment>
<dbReference type="GO" id="GO:0008233">
    <property type="term" value="F:peptidase activity"/>
    <property type="evidence" value="ECO:0007669"/>
    <property type="project" value="UniProtKB-KW"/>
</dbReference>
<feature type="transmembrane region" description="Helical" evidence="8">
    <location>
        <begin position="82"/>
        <end position="102"/>
    </location>
</feature>
<name>A4B951_9GAMM</name>
<evidence type="ECO:0000256" key="6">
    <source>
        <dbReference type="ARBA" id="ARBA00022989"/>
    </source>
</evidence>
<sequence>MQQPLKLTASPSRRWQCSSRLWFVILMLGVITVFWSTLITLHQRWTQWDGSYAHGYIMVALCLAVVFTRLPPQWVMPRWRLLVILLALSVGVLWSIGFATQVGAVSQLAVYGALLVVVVSIAGWSGAWSAAFPLALLTLSLPVWEVLISPLQALTTWVATWFIRLLDVPAFIQGNSFTLPSGTVVIAGGCAGLNYFMIGLALSGLNALYRQMSWRQGVVSIGLLVALAVVGNWGRVIALILIAYQSQMQSSLVYDHGMFGWWIFAALFAAYLWLVSGFHGSEKRSVPSRFSLVTKSLKTYVLFGAVLAMGLWALPLFVQVQTGPSTSIRSVESDILQPIDPVRGAALFRHRYEGTDKAEYYEALVASSRWTVARLIYLNQSQGKELISHSNQVTEYSYQRLPSAILSENSLQAIQVNARQPELHLWQYQIGSAVTTDPIQGKLMQLTALLNGESVVALWHARIVCSDAGCRAELANVENNIESIRAALISPLQLY</sequence>
<keyword evidence="5" id="KW-0378">Hydrolase</keyword>
<evidence type="ECO:0000256" key="5">
    <source>
        <dbReference type="ARBA" id="ARBA00022801"/>
    </source>
</evidence>
<evidence type="ECO:0008006" key="11">
    <source>
        <dbReference type="Google" id="ProtNLM"/>
    </source>
</evidence>
<proteinExistence type="predicted"/>
<accession>A4B951</accession>
<dbReference type="GO" id="GO:0006508">
    <property type="term" value="P:proteolysis"/>
    <property type="evidence" value="ECO:0007669"/>
    <property type="project" value="UniProtKB-KW"/>
</dbReference>
<dbReference type="HOGENOM" id="CLU_039817_1_0_6"/>
<protein>
    <recommendedName>
        <fullName evidence="11">Methanolan biosynthesis EpsI domain-containing protein</fullName>
    </recommendedName>
</protein>
<dbReference type="NCBIfam" id="TIGR04178">
    <property type="entry name" value="exo_archaeo"/>
    <property type="match status" value="1"/>
</dbReference>
<evidence type="ECO:0000256" key="1">
    <source>
        <dbReference type="ARBA" id="ARBA00004651"/>
    </source>
</evidence>
<reference evidence="9 10" key="1">
    <citation type="submission" date="2006-02" db="EMBL/GenBank/DDBJ databases">
        <authorList>
            <person name="Pinhassi J."/>
            <person name="Pedros-Alio C."/>
            <person name="Ferriera S."/>
            <person name="Johnson J."/>
            <person name="Kravitz S."/>
            <person name="Halpern A."/>
            <person name="Remington K."/>
            <person name="Beeson K."/>
            <person name="Tran B."/>
            <person name="Rogers Y.-H."/>
            <person name="Friedman R."/>
            <person name="Venter J.C."/>
        </authorList>
    </citation>
    <scope>NUCLEOTIDE SEQUENCE [LARGE SCALE GENOMIC DNA]</scope>
    <source>
        <strain evidence="9 10">MED297</strain>
    </source>
</reference>
<comment type="caution">
    <text evidence="9">The sequence shown here is derived from an EMBL/GenBank/DDBJ whole genome shotgun (WGS) entry which is preliminary data.</text>
</comment>
<keyword evidence="2" id="KW-1003">Cell membrane</keyword>
<dbReference type="AlphaFoldDB" id="A4B951"/>
<feature type="transmembrane region" description="Helical" evidence="8">
    <location>
        <begin position="53"/>
        <end position="70"/>
    </location>
</feature>
<evidence type="ECO:0000313" key="10">
    <source>
        <dbReference type="Proteomes" id="UP000005953"/>
    </source>
</evidence>
<dbReference type="Pfam" id="PF09721">
    <property type="entry name" value="Exosortase_EpsH"/>
    <property type="match status" value="1"/>
</dbReference>
<dbReference type="GO" id="GO:0005886">
    <property type="term" value="C:plasma membrane"/>
    <property type="evidence" value="ECO:0007669"/>
    <property type="project" value="UniProtKB-SubCell"/>
</dbReference>
<dbReference type="EMBL" id="AAOE01000001">
    <property type="protein sequence ID" value="EAR11152.1"/>
    <property type="molecule type" value="Genomic_DNA"/>
</dbReference>
<feature type="transmembrane region" description="Helical" evidence="8">
    <location>
        <begin position="221"/>
        <end position="244"/>
    </location>
</feature>
<dbReference type="InterPro" id="IPR026392">
    <property type="entry name" value="Exo/Archaeosortase_dom"/>
</dbReference>
<evidence type="ECO:0000256" key="3">
    <source>
        <dbReference type="ARBA" id="ARBA00022670"/>
    </source>
</evidence>
<feature type="transmembrane region" description="Helical" evidence="8">
    <location>
        <begin position="21"/>
        <end position="41"/>
    </location>
</feature>
<gene>
    <name evidence="9" type="ORF">MED297_19732</name>
</gene>
<keyword evidence="3" id="KW-0645">Protease</keyword>
<dbReference type="Proteomes" id="UP000005953">
    <property type="component" value="Unassembled WGS sequence"/>
</dbReference>
<evidence type="ECO:0000256" key="4">
    <source>
        <dbReference type="ARBA" id="ARBA00022692"/>
    </source>
</evidence>
<evidence type="ECO:0000256" key="7">
    <source>
        <dbReference type="ARBA" id="ARBA00023136"/>
    </source>
</evidence>
<feature type="transmembrane region" description="Helical" evidence="8">
    <location>
        <begin position="299"/>
        <end position="318"/>
    </location>
</feature>
<organism evidence="9 10">
    <name type="scientific">Reinekea blandensis MED297</name>
    <dbReference type="NCBI Taxonomy" id="314283"/>
    <lineage>
        <taxon>Bacteria</taxon>
        <taxon>Pseudomonadati</taxon>
        <taxon>Pseudomonadota</taxon>
        <taxon>Gammaproteobacteria</taxon>
        <taxon>Oceanospirillales</taxon>
        <taxon>Saccharospirillaceae</taxon>
        <taxon>Reinekea</taxon>
    </lineage>
</organism>
<keyword evidence="10" id="KW-1185">Reference proteome</keyword>
<feature type="transmembrane region" description="Helical" evidence="8">
    <location>
        <begin position="108"/>
        <end position="131"/>
    </location>
</feature>